<evidence type="ECO:0000313" key="2">
    <source>
        <dbReference type="Proteomes" id="UP000004319"/>
    </source>
</evidence>
<gene>
    <name evidence="1" type="ORF">ATPR_1078</name>
</gene>
<dbReference type="Proteomes" id="UP000004319">
    <property type="component" value="Unassembled WGS sequence"/>
</dbReference>
<organism evidence="1 2">
    <name type="scientific">Acetobacter tropicalis NBRC 101654</name>
    <dbReference type="NCBI Taxonomy" id="749388"/>
    <lineage>
        <taxon>Bacteria</taxon>
        <taxon>Pseudomonadati</taxon>
        <taxon>Pseudomonadota</taxon>
        <taxon>Alphaproteobacteria</taxon>
        <taxon>Acetobacterales</taxon>
        <taxon>Acetobacteraceae</taxon>
        <taxon>Acetobacter</taxon>
    </lineage>
</organism>
<accession>F7VCH9</accession>
<name>F7VCH9_9PROT</name>
<proteinExistence type="predicted"/>
<evidence type="ECO:0000313" key="1">
    <source>
        <dbReference type="EMBL" id="GAA08074.1"/>
    </source>
</evidence>
<reference evidence="1 2" key="1">
    <citation type="journal article" date="2011" name="Biochem. Biophys. Res. Commun.">
        <title>Increased number of Arginine-based salt bridges contributes to the thermotolerance of thermotolerant acetic acid bacteria, Acetobacter tropicalis SKU1100.</title>
        <authorList>
            <person name="Matsutani M."/>
            <person name="Hirakawa H."/>
            <person name="Nishikura M."/>
            <person name="Soemphol W."/>
            <person name="Ali I.A.I."/>
            <person name="Yakushi T."/>
            <person name="Matsushita K."/>
        </authorList>
    </citation>
    <scope>NUCLEOTIDE SEQUENCE [LARGE SCALE GENOMIC DNA]</scope>
    <source>
        <strain evidence="1 2">NBRC 101654</strain>
    </source>
</reference>
<dbReference type="AlphaFoldDB" id="F7VCH9"/>
<sequence length="40" mass="4462">MEKSESLRVTAALFPSRTDFQVPLMARLVRAMLVSGPSLR</sequence>
<protein>
    <submittedName>
        <fullName evidence="1">Uncharacterized protein</fullName>
    </submittedName>
</protein>
<dbReference type="EMBL" id="BABS01000022">
    <property type="protein sequence ID" value="GAA08074.1"/>
    <property type="molecule type" value="Genomic_DNA"/>
</dbReference>
<comment type="caution">
    <text evidence="1">The sequence shown here is derived from an EMBL/GenBank/DDBJ whole genome shotgun (WGS) entry which is preliminary data.</text>
</comment>